<dbReference type="AlphaFoldDB" id="A0A1G8XA34"/>
<evidence type="ECO:0000313" key="4">
    <source>
        <dbReference type="EMBL" id="SDJ87539.1"/>
    </source>
</evidence>
<dbReference type="CDD" id="cd01948">
    <property type="entry name" value="EAL"/>
    <property type="match status" value="1"/>
</dbReference>
<gene>
    <name evidence="4" type="ORF">SAMN05216282_101146</name>
</gene>
<dbReference type="Proteomes" id="UP000198701">
    <property type="component" value="Unassembled WGS sequence"/>
</dbReference>
<dbReference type="STRING" id="386301.SAMN05216282_101146"/>
<dbReference type="SUPFAM" id="SSF141868">
    <property type="entry name" value="EAL domain-like"/>
    <property type="match status" value="1"/>
</dbReference>
<feature type="domain" description="GGDEF" evidence="3">
    <location>
        <begin position="337"/>
        <end position="471"/>
    </location>
</feature>
<accession>A0A1G8XA34</accession>
<keyword evidence="1" id="KW-0472">Membrane</keyword>
<dbReference type="InterPro" id="IPR035919">
    <property type="entry name" value="EAL_sf"/>
</dbReference>
<keyword evidence="5" id="KW-1185">Reference proteome</keyword>
<proteinExistence type="predicted"/>
<feature type="transmembrane region" description="Helical" evidence="1">
    <location>
        <begin position="148"/>
        <end position="172"/>
    </location>
</feature>
<evidence type="ECO:0000259" key="2">
    <source>
        <dbReference type="PROSITE" id="PS50883"/>
    </source>
</evidence>
<feature type="transmembrane region" description="Helical" evidence="1">
    <location>
        <begin position="246"/>
        <end position="268"/>
    </location>
</feature>
<dbReference type="Pfam" id="PF00563">
    <property type="entry name" value="EAL"/>
    <property type="match status" value="1"/>
</dbReference>
<dbReference type="PROSITE" id="PS50887">
    <property type="entry name" value="GGDEF"/>
    <property type="match status" value="1"/>
</dbReference>
<organism evidence="4 5">
    <name type="scientific">Cryobacterium psychrotolerans</name>
    <dbReference type="NCBI Taxonomy" id="386301"/>
    <lineage>
        <taxon>Bacteria</taxon>
        <taxon>Bacillati</taxon>
        <taxon>Actinomycetota</taxon>
        <taxon>Actinomycetes</taxon>
        <taxon>Micrococcales</taxon>
        <taxon>Microbacteriaceae</taxon>
        <taxon>Cryobacterium</taxon>
    </lineage>
</organism>
<feature type="transmembrane region" description="Helical" evidence="1">
    <location>
        <begin position="89"/>
        <end position="106"/>
    </location>
</feature>
<dbReference type="PROSITE" id="PS50883">
    <property type="entry name" value="EAL"/>
    <property type="match status" value="1"/>
</dbReference>
<dbReference type="InterPro" id="IPR029787">
    <property type="entry name" value="Nucleotide_cyclase"/>
</dbReference>
<keyword evidence="1" id="KW-0812">Transmembrane</keyword>
<evidence type="ECO:0000259" key="3">
    <source>
        <dbReference type="PROSITE" id="PS50887"/>
    </source>
</evidence>
<feature type="domain" description="EAL" evidence="2">
    <location>
        <begin position="477"/>
        <end position="730"/>
    </location>
</feature>
<dbReference type="SMART" id="SM00052">
    <property type="entry name" value="EAL"/>
    <property type="match status" value="1"/>
</dbReference>
<sequence>MGLLLGAYLIGLSLHGTGFSLLVDGWLGLAAQYAPAVVCWIVAVRTRFRRGTVVLAAVAVTSFALGNTYYVVASAAGATEVPFPSLADVGYLLFYPLMLVALAVLIRRRLRALTLPVLLDSAVGAMGASAVLAVLLSPVLESAVAGPLSLGTVVAIAFPLFDLLLVAAVVGIAATQVFQSGRRWILLTLGLLVLAASDVVYALRLSAGTYEVGTALDAGWAIGLALVAVWVDGAERSPAGAERSQAGAWTLVVPAAATAAGLTVLILSSQKQESVLAVALAALTLIFAAVRTQLAFRELMKMNDLRRQVFTDDLTGLPNRRALYADIPDRLTNAAGGRSALLLLDLDRFKEVNDSLGHDIGDRLLVQVGQRLSGHLGAGDLLARLGGDEFAILLDDAGSDRAVAVATTLHGLLAAPFTLAGIAVQTDVSIGIALYPDQGKDFRALLRRADMAMYKAKGARTGHHVFVSADDRHGDDRLRTLQELRTALSRDELVLHYQPKVDLDTGEVHGVEALVRWHHPVRGLLYPDAFLELVEEAGLMREMTNLVLRKALDQAAIWQVRETPLTVAVNLSASSLMDADLPERVASMVDERGLETSALALEITEDFLMADRGRGKAILTRLRDAGIQIAIDDFGTGYSSLAYLRDLPIDELKLDRSFVMPMAGDPRAAALVASTIHLAHSLGLRMVAEGVEDAATYDRLVGFGCDHAQGFHLSRPIPAADLERWLAGRAEAALAV</sequence>
<dbReference type="InterPro" id="IPR050706">
    <property type="entry name" value="Cyclic-di-GMP_PDE-like"/>
</dbReference>
<dbReference type="EMBL" id="FNFU01000001">
    <property type="protein sequence ID" value="SDJ87539.1"/>
    <property type="molecule type" value="Genomic_DNA"/>
</dbReference>
<dbReference type="Gene3D" id="3.20.20.450">
    <property type="entry name" value="EAL domain"/>
    <property type="match status" value="1"/>
</dbReference>
<feature type="transmembrane region" description="Helical" evidence="1">
    <location>
        <begin position="26"/>
        <end position="44"/>
    </location>
</feature>
<dbReference type="PANTHER" id="PTHR33121">
    <property type="entry name" value="CYCLIC DI-GMP PHOSPHODIESTERASE PDEF"/>
    <property type="match status" value="1"/>
</dbReference>
<keyword evidence="1" id="KW-1133">Transmembrane helix</keyword>
<dbReference type="CDD" id="cd01949">
    <property type="entry name" value="GGDEF"/>
    <property type="match status" value="1"/>
</dbReference>
<reference evidence="4 5" key="1">
    <citation type="submission" date="2016-10" db="EMBL/GenBank/DDBJ databases">
        <authorList>
            <person name="de Groot N.N."/>
        </authorList>
    </citation>
    <scope>NUCLEOTIDE SEQUENCE [LARGE SCALE GENOMIC DNA]</scope>
    <source>
        <strain evidence="4 5">CGMCC 1.5382</strain>
    </source>
</reference>
<dbReference type="GO" id="GO:0071111">
    <property type="term" value="F:cyclic-guanylate-specific phosphodiesterase activity"/>
    <property type="evidence" value="ECO:0007669"/>
    <property type="project" value="InterPro"/>
</dbReference>
<dbReference type="Gene3D" id="3.30.70.270">
    <property type="match status" value="1"/>
</dbReference>
<dbReference type="SMART" id="SM00267">
    <property type="entry name" value="GGDEF"/>
    <property type="match status" value="1"/>
</dbReference>
<dbReference type="InterPro" id="IPR000160">
    <property type="entry name" value="GGDEF_dom"/>
</dbReference>
<feature type="transmembrane region" description="Helical" evidence="1">
    <location>
        <begin position="113"/>
        <end position="136"/>
    </location>
</feature>
<protein>
    <submittedName>
        <fullName evidence="4">Diguanylate cyclase/phosphodiesterase</fullName>
    </submittedName>
</protein>
<dbReference type="InterPro" id="IPR001633">
    <property type="entry name" value="EAL_dom"/>
</dbReference>
<feature type="transmembrane region" description="Helical" evidence="1">
    <location>
        <begin position="51"/>
        <end position="69"/>
    </location>
</feature>
<dbReference type="Pfam" id="PF00990">
    <property type="entry name" value="GGDEF"/>
    <property type="match status" value="1"/>
</dbReference>
<feature type="transmembrane region" description="Helical" evidence="1">
    <location>
        <begin position="184"/>
        <end position="203"/>
    </location>
</feature>
<dbReference type="PANTHER" id="PTHR33121:SF70">
    <property type="entry name" value="SIGNALING PROTEIN YKOW"/>
    <property type="match status" value="1"/>
</dbReference>
<name>A0A1G8XA34_9MICO</name>
<evidence type="ECO:0000313" key="5">
    <source>
        <dbReference type="Proteomes" id="UP000198701"/>
    </source>
</evidence>
<feature type="transmembrane region" description="Helical" evidence="1">
    <location>
        <begin position="274"/>
        <end position="296"/>
    </location>
</feature>
<dbReference type="SUPFAM" id="SSF55073">
    <property type="entry name" value="Nucleotide cyclase"/>
    <property type="match status" value="1"/>
</dbReference>
<dbReference type="NCBIfam" id="TIGR00254">
    <property type="entry name" value="GGDEF"/>
    <property type="match status" value="1"/>
</dbReference>
<evidence type="ECO:0000256" key="1">
    <source>
        <dbReference type="SAM" id="Phobius"/>
    </source>
</evidence>
<dbReference type="InterPro" id="IPR043128">
    <property type="entry name" value="Rev_trsase/Diguanyl_cyclase"/>
</dbReference>